<dbReference type="AlphaFoldDB" id="A0A1K0JL37"/>
<dbReference type="InterPro" id="IPR027443">
    <property type="entry name" value="IPNS-like_sf"/>
</dbReference>
<dbReference type="Gene3D" id="2.60.120.330">
    <property type="entry name" value="B-lactam Antibiotic, Isopenicillin N Synthase, Chain"/>
    <property type="match status" value="1"/>
</dbReference>
<reference evidence="1" key="1">
    <citation type="submission" date="2016-09" db="EMBL/GenBank/DDBJ databases">
        <authorList>
            <person name="Capua I."/>
            <person name="De Benedictis P."/>
            <person name="Joannis T."/>
            <person name="Lombin L.H."/>
            <person name="Cattoli G."/>
        </authorList>
    </citation>
    <scope>NUCLEOTIDE SEQUENCE</scope>
    <source>
        <strain evidence="1">B9</strain>
    </source>
</reference>
<name>A0A1K0JL37_CUPNE</name>
<accession>A0A1K0JL37</accession>
<evidence type="ECO:0000313" key="1">
    <source>
        <dbReference type="EMBL" id="SCU88965.1"/>
    </source>
</evidence>
<protein>
    <submittedName>
        <fullName evidence="1">Uncharacterized protein</fullName>
    </submittedName>
</protein>
<organism evidence="1">
    <name type="scientific">Cupriavidus necator</name>
    <name type="common">Alcaligenes eutrophus</name>
    <name type="synonym">Ralstonia eutropha</name>
    <dbReference type="NCBI Taxonomy" id="106590"/>
    <lineage>
        <taxon>Bacteria</taxon>
        <taxon>Pseudomonadati</taxon>
        <taxon>Pseudomonadota</taxon>
        <taxon>Betaproteobacteria</taxon>
        <taxon>Burkholderiales</taxon>
        <taxon>Burkholderiaceae</taxon>
        <taxon>Cupriavidus</taxon>
    </lineage>
</organism>
<dbReference type="SUPFAM" id="SSF51197">
    <property type="entry name" value="Clavaminate synthase-like"/>
    <property type="match status" value="1"/>
</dbReference>
<sequence length="56" mass="6301">MSVMLPCREYMGPRYSMAFFCQANRSAMIEGPGGKYPPISAGDYLRQRANANFKGY</sequence>
<dbReference type="EMBL" id="FMSH01000431">
    <property type="protein sequence ID" value="SCU88965.1"/>
    <property type="molecule type" value="Genomic_DNA"/>
</dbReference>
<gene>
    <name evidence="1" type="ORF">CNECB9_4870009</name>
</gene>
<proteinExistence type="predicted"/>